<sequence>MPIWNYNDAFGDQTQKFLRQFRDNLNETLVMEVLKLIRNPELGVNFSYGQCGSNDRVPEHFLREIKGDDREVLGKLLNVLIRKCCRNGLWNVALEELGRLKDFGYKPTRTTYNVLVQVFLKADRLDTAHLVHVEMSDLGFNMDEYTLGCFVHALCKSGRWKEALTLIEKEEFVPNTALYTKMISGV</sequence>
<feature type="repeat" description="PPR" evidence="3">
    <location>
        <begin position="73"/>
        <end position="107"/>
    </location>
</feature>
<organism evidence="4">
    <name type="scientific">Prunus dulcis</name>
    <name type="common">Almond</name>
    <name type="synonym">Amygdalus dulcis</name>
    <dbReference type="NCBI Taxonomy" id="3755"/>
    <lineage>
        <taxon>Eukaryota</taxon>
        <taxon>Viridiplantae</taxon>
        <taxon>Streptophyta</taxon>
        <taxon>Embryophyta</taxon>
        <taxon>Tracheophyta</taxon>
        <taxon>Spermatophyta</taxon>
        <taxon>Magnoliopsida</taxon>
        <taxon>eudicotyledons</taxon>
        <taxon>Gunneridae</taxon>
        <taxon>Pentapetalae</taxon>
        <taxon>rosids</taxon>
        <taxon>fabids</taxon>
        <taxon>Rosales</taxon>
        <taxon>Rosaceae</taxon>
        <taxon>Amygdaloideae</taxon>
        <taxon>Amygdaleae</taxon>
        <taxon>Prunus</taxon>
    </lineage>
</organism>
<dbReference type="InterPro" id="IPR011990">
    <property type="entry name" value="TPR-like_helical_dom_sf"/>
</dbReference>
<dbReference type="Gene3D" id="1.25.40.10">
    <property type="entry name" value="Tetratricopeptide repeat domain"/>
    <property type="match status" value="1"/>
</dbReference>
<evidence type="ECO:0000256" key="1">
    <source>
        <dbReference type="ARBA" id="ARBA00007626"/>
    </source>
</evidence>
<dbReference type="PANTHER" id="PTHR47447">
    <property type="entry name" value="OS03G0856100 PROTEIN"/>
    <property type="match status" value="1"/>
</dbReference>
<evidence type="ECO:0000256" key="3">
    <source>
        <dbReference type="PROSITE-ProRule" id="PRU00708"/>
    </source>
</evidence>
<keyword evidence="2" id="KW-0677">Repeat</keyword>
<dbReference type="Pfam" id="PF13041">
    <property type="entry name" value="PPR_2"/>
    <property type="match status" value="1"/>
</dbReference>
<dbReference type="PROSITE" id="PS51375">
    <property type="entry name" value="PPR"/>
    <property type="match status" value="2"/>
</dbReference>
<protein>
    <submittedName>
        <fullName evidence="4">Tetratricopeptide repeat-like superfamily protein</fullName>
    </submittedName>
</protein>
<dbReference type="Pfam" id="PF01535">
    <property type="entry name" value="PPR"/>
    <property type="match status" value="1"/>
</dbReference>
<proteinExistence type="inferred from homology"/>
<evidence type="ECO:0000313" key="4">
    <source>
        <dbReference type="EMBL" id="BBN68346.1"/>
    </source>
</evidence>
<comment type="similarity">
    <text evidence="1">Belongs to the PPR family. P subfamily.</text>
</comment>
<name>A0A5H2Y0V5_PRUDU</name>
<dbReference type="EMBL" id="AP020724">
    <property type="protein sequence ID" value="BBN68346.1"/>
    <property type="molecule type" value="Genomic_DNA"/>
</dbReference>
<accession>A0A5H2Y0V5</accession>
<reference evidence="4" key="1">
    <citation type="journal article" date="2019" name="Science">
        <title>Mutation of a bHLH transcription factor allowed almond domestication.</title>
        <authorList>
            <person name="Sanchez-Perez R."/>
            <person name="Pavan S."/>
            <person name="Mazzeo R."/>
            <person name="Moldovan C."/>
            <person name="Aiese Cigliano R."/>
            <person name="Del Cueto J."/>
            <person name="Ricciardi F."/>
            <person name="Lotti C."/>
            <person name="Ricciardi L."/>
            <person name="Dicenta F."/>
            <person name="Lopez-Marques R.L."/>
            <person name="Lindberg Moller B."/>
        </authorList>
    </citation>
    <scope>NUCLEOTIDE SEQUENCE</scope>
</reference>
<gene>
    <name evidence="4" type="ORF">Prudu_387S000100</name>
</gene>
<feature type="repeat" description="PPR" evidence="3">
    <location>
        <begin position="108"/>
        <end position="142"/>
    </location>
</feature>
<evidence type="ECO:0000256" key="2">
    <source>
        <dbReference type="ARBA" id="ARBA00022737"/>
    </source>
</evidence>
<dbReference type="AlphaFoldDB" id="A0A5H2Y0V5"/>
<dbReference type="NCBIfam" id="TIGR00756">
    <property type="entry name" value="PPR"/>
    <property type="match status" value="1"/>
</dbReference>
<dbReference type="PANTHER" id="PTHR47447:SF17">
    <property type="entry name" value="OS12G0638900 PROTEIN"/>
    <property type="match status" value="1"/>
</dbReference>
<dbReference type="InterPro" id="IPR002885">
    <property type="entry name" value="PPR_rpt"/>
</dbReference>